<dbReference type="PANTHER" id="PTHR45625:SF6">
    <property type="entry name" value="SPLICEOSOME-ASSOCIATED PROTEIN CWC27 HOMOLOG"/>
    <property type="match status" value="1"/>
</dbReference>
<dbReference type="GO" id="GO:0003755">
    <property type="term" value="F:peptidyl-prolyl cis-trans isomerase activity"/>
    <property type="evidence" value="ECO:0007669"/>
    <property type="project" value="UniProtKB-EC"/>
</dbReference>
<dbReference type="PANTHER" id="PTHR45625">
    <property type="entry name" value="PEPTIDYL-PROLYL CIS-TRANS ISOMERASE-RELATED"/>
    <property type="match status" value="1"/>
</dbReference>
<comment type="catalytic activity">
    <reaction evidence="1">
        <text>[protein]-peptidylproline (omega=180) = [protein]-peptidylproline (omega=0)</text>
        <dbReference type="Rhea" id="RHEA:16237"/>
        <dbReference type="Rhea" id="RHEA-COMP:10747"/>
        <dbReference type="Rhea" id="RHEA-COMP:10748"/>
        <dbReference type="ChEBI" id="CHEBI:83833"/>
        <dbReference type="ChEBI" id="CHEBI:83834"/>
        <dbReference type="EC" id="5.2.1.8"/>
    </reaction>
</comment>
<evidence type="ECO:0000256" key="1">
    <source>
        <dbReference type="ARBA" id="ARBA00000971"/>
    </source>
</evidence>
<evidence type="ECO:0000313" key="8">
    <source>
        <dbReference type="Proteomes" id="UP000799429"/>
    </source>
</evidence>
<organism evidence="7 8">
    <name type="scientific">Patellaria atrata CBS 101060</name>
    <dbReference type="NCBI Taxonomy" id="1346257"/>
    <lineage>
        <taxon>Eukaryota</taxon>
        <taxon>Fungi</taxon>
        <taxon>Dikarya</taxon>
        <taxon>Ascomycota</taxon>
        <taxon>Pezizomycotina</taxon>
        <taxon>Dothideomycetes</taxon>
        <taxon>Dothideomycetes incertae sedis</taxon>
        <taxon>Patellariales</taxon>
        <taxon>Patellariaceae</taxon>
        <taxon>Patellaria</taxon>
    </lineage>
</organism>
<evidence type="ECO:0000256" key="4">
    <source>
        <dbReference type="ARBA" id="ARBA00038509"/>
    </source>
</evidence>
<sequence>MSSLYNLEPQPTAKVLLKTTAGDILFELFAQQTPLTSRNFIQLCLDGYYDNTIFHRLVPGFILQGGDPTGTGHGGESIYGEPFSDEIHNRLKFNRRGLLGMANSGEKNDNGSQFFITLGSTPELTGKNTMFGRIEGETIYNVMQMAEAELAEEGGDRPLYPARIIGTEILVNYFKDMIKRDMVARSITEEATGFSQKKKTKRKAGKALLSFGGDEGDEVDAAPVIKKPKFNPKLVATPEQDEDFRNPVVSKSVKPKSQKLGRKQQSPSPPAQKLPLSSKKTVSEELPVRPEFVPIRKAQNPSRSPSSSPEPTKSSQTLLERTNTQIAELKASMQRNVSTIITHSKRKKSALEAMIPETSIRGRKRGPGGKGLNSADEKRTLDLLTAFRNKLDAAPPGIKPSTDSMISDKPSARNMSNGNSTAKPEAEDEDEAALCDLHFIANCQSCTKWDEPGGKEVEDEDQGLGWMNHTLTFAKDRLGKDLEWKRKNEEELVVIDPREKAKELKAERKGTREERKI</sequence>
<keyword evidence="3" id="KW-0539">Nucleus</keyword>
<dbReference type="GO" id="GO:0006457">
    <property type="term" value="P:protein folding"/>
    <property type="evidence" value="ECO:0007669"/>
    <property type="project" value="InterPro"/>
</dbReference>
<evidence type="ECO:0000256" key="2">
    <source>
        <dbReference type="ARBA" id="ARBA00004123"/>
    </source>
</evidence>
<dbReference type="EMBL" id="MU006091">
    <property type="protein sequence ID" value="KAF2841647.1"/>
    <property type="molecule type" value="Genomic_DNA"/>
</dbReference>
<reference evidence="7" key="1">
    <citation type="journal article" date="2020" name="Stud. Mycol.">
        <title>101 Dothideomycetes genomes: a test case for predicting lifestyles and emergence of pathogens.</title>
        <authorList>
            <person name="Haridas S."/>
            <person name="Albert R."/>
            <person name="Binder M."/>
            <person name="Bloem J."/>
            <person name="Labutti K."/>
            <person name="Salamov A."/>
            <person name="Andreopoulos B."/>
            <person name="Baker S."/>
            <person name="Barry K."/>
            <person name="Bills G."/>
            <person name="Bluhm B."/>
            <person name="Cannon C."/>
            <person name="Castanera R."/>
            <person name="Culley D."/>
            <person name="Daum C."/>
            <person name="Ezra D."/>
            <person name="Gonzalez J."/>
            <person name="Henrissat B."/>
            <person name="Kuo A."/>
            <person name="Liang C."/>
            <person name="Lipzen A."/>
            <person name="Lutzoni F."/>
            <person name="Magnuson J."/>
            <person name="Mondo S."/>
            <person name="Nolan M."/>
            <person name="Ohm R."/>
            <person name="Pangilinan J."/>
            <person name="Park H.-J."/>
            <person name="Ramirez L."/>
            <person name="Alfaro M."/>
            <person name="Sun H."/>
            <person name="Tritt A."/>
            <person name="Yoshinaga Y."/>
            <person name="Zwiers L.-H."/>
            <person name="Turgeon B."/>
            <person name="Goodwin S."/>
            <person name="Spatafora J."/>
            <person name="Crous P."/>
            <person name="Grigoriev I."/>
        </authorList>
    </citation>
    <scope>NUCLEOTIDE SEQUENCE</scope>
    <source>
        <strain evidence="7">CBS 101060</strain>
    </source>
</reference>
<dbReference type="PROSITE" id="PS50072">
    <property type="entry name" value="CSA_PPIASE_2"/>
    <property type="match status" value="1"/>
</dbReference>
<comment type="similarity">
    <text evidence="4">Belongs to the cyclophilin-type PPIase family. CWC27 subfamily.</text>
</comment>
<proteinExistence type="inferred from homology"/>
<dbReference type="SUPFAM" id="SSF50891">
    <property type="entry name" value="Cyclophilin-like"/>
    <property type="match status" value="1"/>
</dbReference>
<evidence type="ECO:0000256" key="5">
    <source>
        <dbReference type="SAM" id="MobiDB-lite"/>
    </source>
</evidence>
<accession>A0A9P4VU61</accession>
<dbReference type="PROSITE" id="PS00170">
    <property type="entry name" value="CSA_PPIASE_1"/>
    <property type="match status" value="1"/>
</dbReference>
<comment type="caution">
    <text evidence="7">The sequence shown here is derived from an EMBL/GenBank/DDBJ whole genome shotgun (WGS) entry which is preliminary data.</text>
</comment>
<dbReference type="InterPro" id="IPR044666">
    <property type="entry name" value="Cyclophilin_A-like"/>
</dbReference>
<feature type="compositionally biased region" description="Low complexity" evidence="5">
    <location>
        <begin position="301"/>
        <end position="315"/>
    </location>
</feature>
<evidence type="ECO:0000256" key="3">
    <source>
        <dbReference type="ARBA" id="ARBA00023242"/>
    </source>
</evidence>
<dbReference type="OrthoDB" id="442970at2759"/>
<dbReference type="CDD" id="cd01925">
    <property type="entry name" value="cyclophilin_CeCYP16-like"/>
    <property type="match status" value="1"/>
</dbReference>
<keyword evidence="8" id="KW-1185">Reference proteome</keyword>
<name>A0A9P4VU61_9PEZI</name>
<dbReference type="PRINTS" id="PR00153">
    <property type="entry name" value="CSAPPISMRASE"/>
</dbReference>
<evidence type="ECO:0000313" key="7">
    <source>
        <dbReference type="EMBL" id="KAF2841647.1"/>
    </source>
</evidence>
<dbReference type="Pfam" id="PF00160">
    <property type="entry name" value="Pro_isomerase"/>
    <property type="match status" value="1"/>
</dbReference>
<gene>
    <name evidence="7" type="ORF">M501DRAFT_929741</name>
</gene>
<dbReference type="InterPro" id="IPR002130">
    <property type="entry name" value="Cyclophilin-type_PPIase_dom"/>
</dbReference>
<dbReference type="Gene3D" id="2.40.100.10">
    <property type="entry name" value="Cyclophilin-like"/>
    <property type="match status" value="1"/>
</dbReference>
<evidence type="ECO:0000259" key="6">
    <source>
        <dbReference type="PROSITE" id="PS50072"/>
    </source>
</evidence>
<dbReference type="AlphaFoldDB" id="A0A9P4VU61"/>
<feature type="compositionally biased region" description="Basic residues" evidence="5">
    <location>
        <begin position="253"/>
        <end position="262"/>
    </location>
</feature>
<dbReference type="GO" id="GO:0071013">
    <property type="term" value="C:catalytic step 2 spliceosome"/>
    <property type="evidence" value="ECO:0007669"/>
    <property type="project" value="TreeGrafter"/>
</dbReference>
<dbReference type="InterPro" id="IPR020892">
    <property type="entry name" value="Cyclophilin-type_PPIase_CS"/>
</dbReference>
<dbReference type="InterPro" id="IPR029000">
    <property type="entry name" value="Cyclophilin-like_dom_sf"/>
</dbReference>
<feature type="compositionally biased region" description="Polar residues" evidence="5">
    <location>
        <begin position="413"/>
        <end position="422"/>
    </location>
</feature>
<feature type="region of interest" description="Disordered" evidence="5">
    <location>
        <begin position="232"/>
        <end position="321"/>
    </location>
</feature>
<protein>
    <submittedName>
        <fullName evidence="7">Cyclophilin-like protein</fullName>
    </submittedName>
</protein>
<feature type="domain" description="PPIase cyclophilin-type" evidence="6">
    <location>
        <begin position="19"/>
        <end position="169"/>
    </location>
</feature>
<dbReference type="Proteomes" id="UP000799429">
    <property type="component" value="Unassembled WGS sequence"/>
</dbReference>
<comment type="subcellular location">
    <subcellularLocation>
        <location evidence="2">Nucleus</location>
    </subcellularLocation>
</comment>
<feature type="region of interest" description="Disordered" evidence="5">
    <location>
        <begin position="392"/>
        <end position="429"/>
    </location>
</feature>